<reference evidence="2 3" key="1">
    <citation type="submission" date="2018-11" db="EMBL/GenBank/DDBJ databases">
        <authorList>
            <person name="Mardanov A.V."/>
            <person name="Ravin N.V."/>
            <person name="Dedysh S.N."/>
        </authorList>
    </citation>
    <scope>NUCLEOTIDE SEQUENCE [LARGE SCALE GENOMIC DNA]</scope>
    <source>
        <strain evidence="2 3">AF10</strain>
    </source>
</reference>
<name>A0A4Q0SXZ2_9BACT</name>
<keyword evidence="1" id="KW-1133">Transmembrane helix</keyword>
<feature type="transmembrane region" description="Helical" evidence="1">
    <location>
        <begin position="33"/>
        <end position="54"/>
    </location>
</feature>
<keyword evidence="1" id="KW-0472">Membrane</keyword>
<keyword evidence="3" id="KW-1185">Reference proteome</keyword>
<evidence type="ECO:0000313" key="2">
    <source>
        <dbReference type="EMBL" id="RXH56063.1"/>
    </source>
</evidence>
<gene>
    <name evidence="2" type="ORF">GRAN_2920</name>
</gene>
<sequence>MDDMLLGVAASVIFLCLVGLAFGAVIKSGADQSALAPLGLVVVFSLFALVYFTFAM</sequence>
<dbReference type="AlphaFoldDB" id="A0A4Q0SXZ2"/>
<organism evidence="2 3">
    <name type="scientific">Granulicella sibirica</name>
    <dbReference type="NCBI Taxonomy" id="2479048"/>
    <lineage>
        <taxon>Bacteria</taxon>
        <taxon>Pseudomonadati</taxon>
        <taxon>Acidobacteriota</taxon>
        <taxon>Terriglobia</taxon>
        <taxon>Terriglobales</taxon>
        <taxon>Acidobacteriaceae</taxon>
        <taxon>Granulicella</taxon>
    </lineage>
</organism>
<reference evidence="3" key="2">
    <citation type="submission" date="2019-02" db="EMBL/GenBank/DDBJ databases">
        <title>Granulicella sibirica sp. nov., a psychrotolerant acidobacterium isolated from an organic soil layer in forested tundra, West Siberia.</title>
        <authorList>
            <person name="Oshkin I.Y."/>
            <person name="Kulichevskaya I.S."/>
            <person name="Rijpstra W.I.C."/>
            <person name="Sinninghe Damste J.S."/>
            <person name="Rakitin A.L."/>
            <person name="Ravin N.V."/>
            <person name="Dedysh S.N."/>
        </authorList>
    </citation>
    <scope>NUCLEOTIDE SEQUENCE [LARGE SCALE GENOMIC DNA]</scope>
    <source>
        <strain evidence="3">AF10</strain>
    </source>
</reference>
<dbReference type="EMBL" id="RDSM01000002">
    <property type="protein sequence ID" value="RXH56063.1"/>
    <property type="molecule type" value="Genomic_DNA"/>
</dbReference>
<proteinExistence type="predicted"/>
<evidence type="ECO:0000256" key="1">
    <source>
        <dbReference type="SAM" id="Phobius"/>
    </source>
</evidence>
<accession>A0A4Q0SXZ2</accession>
<evidence type="ECO:0000313" key="3">
    <source>
        <dbReference type="Proteomes" id="UP000289437"/>
    </source>
</evidence>
<protein>
    <submittedName>
        <fullName evidence="2">Uncharacterized protein</fullName>
    </submittedName>
</protein>
<comment type="caution">
    <text evidence="2">The sequence shown here is derived from an EMBL/GenBank/DDBJ whole genome shotgun (WGS) entry which is preliminary data.</text>
</comment>
<keyword evidence="1" id="KW-0812">Transmembrane</keyword>
<dbReference type="RefSeq" id="WP_161570974.1">
    <property type="nucleotide sequence ID" value="NZ_RDSM01000002.1"/>
</dbReference>
<dbReference type="Proteomes" id="UP000289437">
    <property type="component" value="Unassembled WGS sequence"/>
</dbReference>